<comment type="caution">
    <text evidence="1">The sequence shown here is derived from an EMBL/GenBank/DDBJ whole genome shotgun (WGS) entry which is preliminary data.</text>
</comment>
<evidence type="ECO:0008006" key="3">
    <source>
        <dbReference type="Google" id="ProtNLM"/>
    </source>
</evidence>
<protein>
    <recommendedName>
        <fullName evidence="3">Hemerythrin-like domain-containing protein</fullName>
    </recommendedName>
</protein>
<reference evidence="1" key="1">
    <citation type="submission" date="2024-06" db="EMBL/GenBank/DDBJ databases">
        <authorList>
            <person name="Liu X."/>
            <person name="Lenzi L."/>
            <person name="Haldenby T S."/>
            <person name="Uol C."/>
        </authorList>
    </citation>
    <scope>NUCLEOTIDE SEQUENCE</scope>
</reference>
<dbReference type="AlphaFoldDB" id="A0AAV2TI67"/>
<dbReference type="EMBL" id="CAXLJL010000378">
    <property type="protein sequence ID" value="CAL5137172.1"/>
    <property type="molecule type" value="Genomic_DNA"/>
</dbReference>
<dbReference type="Proteomes" id="UP001497525">
    <property type="component" value="Unassembled WGS sequence"/>
</dbReference>
<accession>A0AAV2TI67</accession>
<sequence>MFMSESFNSQIHMDRAALLQEGAMLLETILKVPHETSEETSKILKDVHDSHLKIENAYLSTFGNLISPILDDFVAATERSAMRELTNSVVVNMRRSFHEYARLVQPYKQALESLADHLDI</sequence>
<evidence type="ECO:0000313" key="2">
    <source>
        <dbReference type="Proteomes" id="UP001497525"/>
    </source>
</evidence>
<organism evidence="1 2">
    <name type="scientific">Calicophoron daubneyi</name>
    <name type="common">Rumen fluke</name>
    <name type="synonym">Paramphistomum daubneyi</name>
    <dbReference type="NCBI Taxonomy" id="300641"/>
    <lineage>
        <taxon>Eukaryota</taxon>
        <taxon>Metazoa</taxon>
        <taxon>Spiralia</taxon>
        <taxon>Lophotrochozoa</taxon>
        <taxon>Platyhelminthes</taxon>
        <taxon>Trematoda</taxon>
        <taxon>Digenea</taxon>
        <taxon>Plagiorchiida</taxon>
        <taxon>Pronocephalata</taxon>
        <taxon>Paramphistomoidea</taxon>
        <taxon>Paramphistomidae</taxon>
        <taxon>Calicophoron</taxon>
    </lineage>
</organism>
<proteinExistence type="predicted"/>
<name>A0AAV2TI67_CALDB</name>
<gene>
    <name evidence="1" type="ORF">CDAUBV1_LOCUS11436</name>
</gene>
<evidence type="ECO:0000313" key="1">
    <source>
        <dbReference type="EMBL" id="CAL5137172.1"/>
    </source>
</evidence>